<proteinExistence type="predicted"/>
<keyword evidence="2" id="KW-1185">Reference proteome</keyword>
<evidence type="ECO:0000313" key="2">
    <source>
        <dbReference type="Proteomes" id="UP001145742"/>
    </source>
</evidence>
<accession>A0ABQ9CPE9</accession>
<name>A0ABQ9CPE9_9PASS</name>
<comment type="caution">
    <text evidence="1">The sequence shown here is derived from an EMBL/GenBank/DDBJ whole genome shotgun (WGS) entry which is preliminary data.</text>
</comment>
<protein>
    <submittedName>
        <fullName evidence="1">Uncharacterized protein</fullName>
    </submittedName>
</protein>
<reference evidence="1" key="1">
    <citation type="submission" date="2019-10" db="EMBL/GenBank/DDBJ databases">
        <authorList>
            <person name="Soares A.E.R."/>
            <person name="Aleixo A."/>
            <person name="Schneider P."/>
            <person name="Miyaki C.Y."/>
            <person name="Schneider M.P."/>
            <person name="Mello C."/>
            <person name="Vasconcelos A.T.R."/>
        </authorList>
    </citation>
    <scope>NUCLEOTIDE SEQUENCE</scope>
    <source>
        <tissue evidence="1">Muscle</tissue>
    </source>
</reference>
<dbReference type="Proteomes" id="UP001145742">
    <property type="component" value="Unassembled WGS sequence"/>
</dbReference>
<dbReference type="EMBL" id="WHWB01034736">
    <property type="protein sequence ID" value="KAJ7405012.1"/>
    <property type="molecule type" value="Genomic_DNA"/>
</dbReference>
<organism evidence="1 2">
    <name type="scientific">Willisornis vidua</name>
    <name type="common">Xingu scale-backed antbird</name>
    <dbReference type="NCBI Taxonomy" id="1566151"/>
    <lineage>
        <taxon>Eukaryota</taxon>
        <taxon>Metazoa</taxon>
        <taxon>Chordata</taxon>
        <taxon>Craniata</taxon>
        <taxon>Vertebrata</taxon>
        <taxon>Euteleostomi</taxon>
        <taxon>Archelosauria</taxon>
        <taxon>Archosauria</taxon>
        <taxon>Dinosauria</taxon>
        <taxon>Saurischia</taxon>
        <taxon>Theropoda</taxon>
        <taxon>Coelurosauria</taxon>
        <taxon>Aves</taxon>
        <taxon>Neognathae</taxon>
        <taxon>Neoaves</taxon>
        <taxon>Telluraves</taxon>
        <taxon>Australaves</taxon>
        <taxon>Passeriformes</taxon>
        <taxon>Thamnophilidae</taxon>
        <taxon>Willisornis</taxon>
    </lineage>
</organism>
<sequence length="99" mass="11174">MGNLVNNMLSMSQQCALVAETANGILECMRKSTAKRSTEVILPQPSALTDLHVDRQTGRVLPETIQFRTYKEHKLVLSEPQLCHLHTLDNCKEDKLVKN</sequence>
<evidence type="ECO:0000313" key="1">
    <source>
        <dbReference type="EMBL" id="KAJ7405012.1"/>
    </source>
</evidence>
<gene>
    <name evidence="1" type="ORF">WISP_142563</name>
</gene>